<dbReference type="Pfam" id="PF08378">
    <property type="entry name" value="NERD"/>
    <property type="match status" value="1"/>
</dbReference>
<dbReference type="InterPro" id="IPR011528">
    <property type="entry name" value="NERD"/>
</dbReference>
<comment type="caution">
    <text evidence="3">The sequence shown here is derived from an EMBL/GenBank/DDBJ whole genome shotgun (WGS) entry which is preliminary data.</text>
</comment>
<keyword evidence="1" id="KW-1133">Transmembrane helix</keyword>
<keyword evidence="4" id="KW-1185">Reference proteome</keyword>
<name>A0ABU7MKT3_9BACT</name>
<dbReference type="PROSITE" id="PS50965">
    <property type="entry name" value="NERD"/>
    <property type="match status" value="1"/>
</dbReference>
<protein>
    <submittedName>
        <fullName evidence="3">Nuclease-related domain-containing protein</fullName>
    </submittedName>
</protein>
<evidence type="ECO:0000313" key="3">
    <source>
        <dbReference type="EMBL" id="MEE3928124.1"/>
    </source>
</evidence>
<keyword evidence="1" id="KW-0812">Transmembrane</keyword>
<sequence>MPRPENIIDKSQNFVGVAQVHPQEFWIGFSFVTIAIICLFVAVFFLYKKQQKTNKQGFIFENQVRKNVKEIAKANKSFYLEGTKYNIDGQLCEVDDLIVTEYGMIVLEYKSYFGHVSGDSYEKMYLSSKKTKQKVITNFILQNEKHIDHFSKLVRRRIKNDTDFNRKDFFASVIVLGGDSTFDVHNVPSHVFLANEQNLEEKIQQAYKYLKATSLKIEDVKNFASMIRTHEASTINEKKTFLKMIKAK</sequence>
<evidence type="ECO:0000259" key="2">
    <source>
        <dbReference type="PROSITE" id="PS50965"/>
    </source>
</evidence>
<accession>A0ABU7MKT3</accession>
<evidence type="ECO:0000256" key="1">
    <source>
        <dbReference type="SAM" id="Phobius"/>
    </source>
</evidence>
<gene>
    <name evidence="3" type="ORF">V2E24_00850</name>
</gene>
<feature type="domain" description="NERD" evidence="2">
    <location>
        <begin position="56"/>
        <end position="173"/>
    </location>
</feature>
<evidence type="ECO:0000313" key="4">
    <source>
        <dbReference type="Proteomes" id="UP001344817"/>
    </source>
</evidence>
<organism evidence="3 4">
    <name type="scientific">Mycoplasmopsis ciconiae</name>
    <dbReference type="NCBI Taxonomy" id="561067"/>
    <lineage>
        <taxon>Bacteria</taxon>
        <taxon>Bacillati</taxon>
        <taxon>Mycoplasmatota</taxon>
        <taxon>Mycoplasmoidales</taxon>
        <taxon>Metamycoplasmataceae</taxon>
        <taxon>Mycoplasmopsis</taxon>
    </lineage>
</organism>
<reference evidence="3" key="1">
    <citation type="submission" date="2024-01" db="EMBL/GenBank/DDBJ databases">
        <title>Genome sequence of Mycoplasma ciconiae type strain DSM 25251.</title>
        <authorList>
            <person name="Spergser J."/>
        </authorList>
    </citation>
    <scope>NUCLEOTIDE SEQUENCE [LARGE SCALE GENOMIC DNA]</scope>
    <source>
        <strain evidence="3">DSM 25251</strain>
    </source>
</reference>
<dbReference type="EMBL" id="JAZDWZ010000002">
    <property type="protein sequence ID" value="MEE3928124.1"/>
    <property type="molecule type" value="Genomic_DNA"/>
</dbReference>
<feature type="transmembrane region" description="Helical" evidence="1">
    <location>
        <begin position="25"/>
        <end position="47"/>
    </location>
</feature>
<keyword evidence="1" id="KW-0472">Membrane</keyword>
<dbReference type="RefSeq" id="WP_330500536.1">
    <property type="nucleotide sequence ID" value="NZ_JAZDWZ010000002.1"/>
</dbReference>
<proteinExistence type="predicted"/>
<dbReference type="Proteomes" id="UP001344817">
    <property type="component" value="Unassembled WGS sequence"/>
</dbReference>